<evidence type="ECO:0000256" key="13">
    <source>
        <dbReference type="PIRSR" id="PIRSR602401-1"/>
    </source>
</evidence>
<dbReference type="GO" id="GO:0016705">
    <property type="term" value="F:oxidoreductase activity, acting on paired donors, with incorporation or reduction of molecular oxygen"/>
    <property type="evidence" value="ECO:0007669"/>
    <property type="project" value="InterPro"/>
</dbReference>
<evidence type="ECO:0000256" key="7">
    <source>
        <dbReference type="ARBA" id="ARBA00022723"/>
    </source>
</evidence>
<comment type="cofactor">
    <cofactor evidence="1 13">
        <name>heme</name>
        <dbReference type="ChEBI" id="CHEBI:30413"/>
    </cofactor>
</comment>
<dbReference type="InterPro" id="IPR036396">
    <property type="entry name" value="Cyt_P450_sf"/>
</dbReference>
<dbReference type="Pfam" id="PF00067">
    <property type="entry name" value="p450"/>
    <property type="match status" value="1"/>
</dbReference>
<dbReference type="InterPro" id="IPR001128">
    <property type="entry name" value="Cyt_P450"/>
</dbReference>
<feature type="binding site" description="axial binding residue" evidence="13">
    <location>
        <position position="435"/>
    </location>
    <ligand>
        <name>heme</name>
        <dbReference type="ChEBI" id="CHEBI:30413"/>
    </ligand>
    <ligandPart>
        <name>Fe</name>
        <dbReference type="ChEBI" id="CHEBI:18248"/>
    </ligandPart>
</feature>
<evidence type="ECO:0000256" key="12">
    <source>
        <dbReference type="ARBA" id="ARBA00023136"/>
    </source>
</evidence>
<dbReference type="PANTHER" id="PTHR46300">
    <property type="entry name" value="P450, PUTATIVE (EUROFUNG)-RELATED-RELATED"/>
    <property type="match status" value="1"/>
</dbReference>
<evidence type="ECO:0000256" key="3">
    <source>
        <dbReference type="ARBA" id="ARBA00005179"/>
    </source>
</evidence>
<evidence type="ECO:0000256" key="10">
    <source>
        <dbReference type="ARBA" id="ARBA00023004"/>
    </source>
</evidence>
<dbReference type="GO" id="GO:0016020">
    <property type="term" value="C:membrane"/>
    <property type="evidence" value="ECO:0007669"/>
    <property type="project" value="UniProtKB-SubCell"/>
</dbReference>
<dbReference type="PRINTS" id="PR00385">
    <property type="entry name" value="P450"/>
</dbReference>
<evidence type="ECO:0000256" key="2">
    <source>
        <dbReference type="ARBA" id="ARBA00004167"/>
    </source>
</evidence>
<dbReference type="GO" id="GO:0005506">
    <property type="term" value="F:iron ion binding"/>
    <property type="evidence" value="ECO:0007669"/>
    <property type="project" value="InterPro"/>
</dbReference>
<evidence type="ECO:0000256" key="14">
    <source>
        <dbReference type="RuleBase" id="RU000461"/>
    </source>
</evidence>
<evidence type="ECO:0000256" key="5">
    <source>
        <dbReference type="ARBA" id="ARBA00022617"/>
    </source>
</evidence>
<organism evidence="15">
    <name type="scientific">Phanerodontia chrysosporium</name>
    <name type="common">White-rot fungus</name>
    <name type="synonym">Sporotrichum pruinosum</name>
    <dbReference type="NCBI Taxonomy" id="2822231"/>
    <lineage>
        <taxon>Eukaryota</taxon>
        <taxon>Fungi</taxon>
        <taxon>Dikarya</taxon>
        <taxon>Basidiomycota</taxon>
        <taxon>Agaricomycotina</taxon>
        <taxon>Agaricomycetes</taxon>
        <taxon>Polyporales</taxon>
        <taxon>Phanerochaetaceae</taxon>
        <taxon>Phanerodontia</taxon>
    </lineage>
</organism>
<dbReference type="CDD" id="cd11065">
    <property type="entry name" value="CYP64-like"/>
    <property type="match status" value="1"/>
</dbReference>
<sequence>MWVVTCTCAAILYMVLVGLRKRHRFPPGPKGLPLIGNVLDAPSGSSAPMVYQQWSKRFGSNIIHLKIFGTHFFVLNDAKTAADLLEKRSANYSGREQTVMLFDLTGWDRDWGLLDYGDSWKKHRHVHHRYFHPKVLEAYHPRMEKGVQMLLQLLHRSPADFNAHLRFMTGHIIISIVYGIETKSADHPYIGLAEEGVKAFSATAVPGRFLVDSLPFLKHIPAWFPGADFKRQAALWKKDVDAMYETPFNDIKAAIRRGETNTSIVGAALAELEGQADTEEVENIIMNVAGTAYPTASDTTIITLEFFILAMLQHPEVQRRAQADLERVVGNARLPSIHDQALLPCITAIMHESLRWRPPFRTGLPHKSLHDDEYEGYHIPAGSIMIANEWAILHDETRYPNPEEFDPSRFLATDGNIDHTVPEPVEPFGHGRRLCPGRHFAMDVIWLTIANILHVYSIEKAVDQSGNVVEPSGKCIDGLLGAPEPFQAVFRPRSDAAIALLRSID</sequence>
<dbReference type="GO" id="GO:0020037">
    <property type="term" value="F:heme binding"/>
    <property type="evidence" value="ECO:0007669"/>
    <property type="project" value="InterPro"/>
</dbReference>
<dbReference type="EMBL" id="AB597839">
    <property type="protein sequence ID" value="BAL05126.1"/>
    <property type="molecule type" value="mRNA"/>
</dbReference>
<dbReference type="SMR" id="G5EJR4"/>
<evidence type="ECO:0000256" key="8">
    <source>
        <dbReference type="ARBA" id="ARBA00022989"/>
    </source>
</evidence>
<evidence type="ECO:0000256" key="11">
    <source>
        <dbReference type="ARBA" id="ARBA00023033"/>
    </source>
</evidence>
<keyword evidence="9 14" id="KW-0560">Oxidoreductase</keyword>
<dbReference type="PRINTS" id="PR00463">
    <property type="entry name" value="EP450I"/>
</dbReference>
<keyword evidence="5 13" id="KW-0349">Heme</keyword>
<name>G5EJR4_PHACH</name>
<gene>
    <name evidence="15" type="primary">PcCYP_24r</name>
</gene>
<keyword evidence="6" id="KW-0812">Transmembrane</keyword>
<dbReference type="PANTHER" id="PTHR46300:SF7">
    <property type="entry name" value="P450, PUTATIVE (EUROFUNG)-RELATED"/>
    <property type="match status" value="1"/>
</dbReference>
<evidence type="ECO:0000313" key="15">
    <source>
        <dbReference type="EMBL" id="BAL05126.1"/>
    </source>
</evidence>
<evidence type="ECO:0000256" key="9">
    <source>
        <dbReference type="ARBA" id="ARBA00023002"/>
    </source>
</evidence>
<dbReference type="InterPro" id="IPR017972">
    <property type="entry name" value="Cyt_P450_CS"/>
</dbReference>
<dbReference type="Gene3D" id="1.10.630.10">
    <property type="entry name" value="Cytochrome P450"/>
    <property type="match status" value="1"/>
</dbReference>
<comment type="similarity">
    <text evidence="4 14">Belongs to the cytochrome P450 family.</text>
</comment>
<dbReference type="SUPFAM" id="SSF48264">
    <property type="entry name" value="Cytochrome P450"/>
    <property type="match status" value="1"/>
</dbReference>
<keyword evidence="12" id="KW-0472">Membrane</keyword>
<dbReference type="VEuPathDB" id="FungiDB:AGR57_1163"/>
<dbReference type="AlphaFoldDB" id="G5EJR4"/>
<dbReference type="InterPro" id="IPR002401">
    <property type="entry name" value="Cyt_P450_E_grp-I"/>
</dbReference>
<evidence type="ECO:0000256" key="4">
    <source>
        <dbReference type="ARBA" id="ARBA00010617"/>
    </source>
</evidence>
<dbReference type="GO" id="GO:0004497">
    <property type="term" value="F:monooxygenase activity"/>
    <property type="evidence" value="ECO:0007669"/>
    <property type="project" value="UniProtKB-KW"/>
</dbReference>
<proteinExistence type="evidence at transcript level"/>
<keyword evidence="8" id="KW-1133">Transmembrane helix</keyword>
<comment type="subcellular location">
    <subcellularLocation>
        <location evidence="2">Membrane</location>
        <topology evidence="2">Single-pass membrane protein</topology>
    </subcellularLocation>
</comment>
<dbReference type="PROSITE" id="PS00086">
    <property type="entry name" value="CYTOCHROME_P450"/>
    <property type="match status" value="1"/>
</dbReference>
<comment type="pathway">
    <text evidence="3">Secondary metabolite biosynthesis.</text>
</comment>
<keyword evidence="7 13" id="KW-0479">Metal-binding</keyword>
<keyword evidence="10 13" id="KW-0408">Iron</keyword>
<keyword evidence="11 14" id="KW-0503">Monooxygenase</keyword>
<evidence type="ECO:0000256" key="6">
    <source>
        <dbReference type="ARBA" id="ARBA00022692"/>
    </source>
</evidence>
<dbReference type="InterPro" id="IPR050364">
    <property type="entry name" value="Cytochrome_P450_fung"/>
</dbReference>
<reference evidence="15" key="1">
    <citation type="submission" date="2010-10" db="EMBL/GenBank/DDBJ databases">
        <title>Phanerochaete chrysosporium cytochrome P450.</title>
        <authorList>
            <person name="Hirosue S."/>
            <person name="Hiratsuka N."/>
            <person name="Ichinose H."/>
            <person name="Wariishi H."/>
        </authorList>
    </citation>
    <scope>NUCLEOTIDE SEQUENCE</scope>
    <source>
        <strain evidence="15">ATCC 34541</strain>
    </source>
</reference>
<evidence type="ECO:0000256" key="1">
    <source>
        <dbReference type="ARBA" id="ARBA00001971"/>
    </source>
</evidence>
<accession>G5EJR4</accession>
<protein>
    <submittedName>
        <fullName evidence="15">Cytochrome P450</fullName>
    </submittedName>
</protein>